<keyword evidence="2 5" id="KW-0560">Oxidoreductase</keyword>
<dbReference type="RefSeq" id="WP_136969748.1">
    <property type="nucleotide sequence ID" value="NZ_JARZHI010000021.1"/>
</dbReference>
<dbReference type="PANTHER" id="PTHR43391:SF86">
    <property type="entry name" value="SHORT-CHAIN DEHYDROGENASE_REDUCTASE FAMILY PROTEIN"/>
    <property type="match status" value="1"/>
</dbReference>
<dbReference type="InterPro" id="IPR036291">
    <property type="entry name" value="NAD(P)-bd_dom_sf"/>
</dbReference>
<sequence>MSQIVLITGTSSGIGLATAVVFAKAGFRVVATMRDLGKATALRERAAREGVELDIRQLDVVDPASVDACVSGVLRDHGRIDILVNNAGAGYLGTLEHTPIAAAQRAMDLNYFGVWRVSQAVFPGMRERGAGRIITVSSLGGVIGTPFNDVYCAAKFAVEGLVESAAPAAKVLGIHMSLIQPGPVATEFANAAAPPPGEDSLPADGPYAEMYKTYRQNFGQATSTPQTGDDVAQTILAAATDEKPHLRYQTSALMRTLASRKLVDPSGDAYLDLMVGMMATPPKA</sequence>
<comment type="similarity">
    <text evidence="1 3">Belongs to the short-chain dehydrogenases/reductases (SDR) family.</text>
</comment>
<dbReference type="SMART" id="SM00822">
    <property type="entry name" value="PKS_KR"/>
    <property type="match status" value="1"/>
</dbReference>
<name>A0ABT6NVZ0_9BACT</name>
<gene>
    <name evidence="5" type="ORF">QHF89_23430</name>
</gene>
<keyword evidence="6" id="KW-1185">Reference proteome</keyword>
<dbReference type="PRINTS" id="PR00081">
    <property type="entry name" value="GDHRDH"/>
</dbReference>
<evidence type="ECO:0000256" key="1">
    <source>
        <dbReference type="ARBA" id="ARBA00006484"/>
    </source>
</evidence>
<dbReference type="Gene3D" id="3.40.50.720">
    <property type="entry name" value="NAD(P)-binding Rossmann-like Domain"/>
    <property type="match status" value="1"/>
</dbReference>
<comment type="caution">
    <text evidence="5">The sequence shown here is derived from an EMBL/GenBank/DDBJ whole genome shotgun (WGS) entry which is preliminary data.</text>
</comment>
<evidence type="ECO:0000259" key="4">
    <source>
        <dbReference type="SMART" id="SM00822"/>
    </source>
</evidence>
<dbReference type="InterPro" id="IPR020904">
    <property type="entry name" value="Sc_DH/Rdtase_CS"/>
</dbReference>
<evidence type="ECO:0000256" key="2">
    <source>
        <dbReference type="ARBA" id="ARBA00023002"/>
    </source>
</evidence>
<accession>A0ABT6NVZ0</accession>
<dbReference type="PRINTS" id="PR00080">
    <property type="entry name" value="SDRFAMILY"/>
</dbReference>
<dbReference type="EC" id="1.1.-.-" evidence="5"/>
<dbReference type="GO" id="GO:0016491">
    <property type="term" value="F:oxidoreductase activity"/>
    <property type="evidence" value="ECO:0007669"/>
    <property type="project" value="UniProtKB-KW"/>
</dbReference>
<evidence type="ECO:0000313" key="5">
    <source>
        <dbReference type="EMBL" id="MDI1432466.1"/>
    </source>
</evidence>
<feature type="domain" description="Ketoreductase" evidence="4">
    <location>
        <begin position="3"/>
        <end position="187"/>
    </location>
</feature>
<dbReference type="PANTHER" id="PTHR43391">
    <property type="entry name" value="RETINOL DEHYDROGENASE-RELATED"/>
    <property type="match status" value="1"/>
</dbReference>
<dbReference type="CDD" id="cd05374">
    <property type="entry name" value="17beta-HSD-like_SDR_c"/>
    <property type="match status" value="1"/>
</dbReference>
<dbReference type="EMBL" id="JARZHI010000021">
    <property type="protein sequence ID" value="MDI1432466.1"/>
    <property type="molecule type" value="Genomic_DNA"/>
</dbReference>
<dbReference type="InterPro" id="IPR002347">
    <property type="entry name" value="SDR_fam"/>
</dbReference>
<dbReference type="SUPFAM" id="SSF51735">
    <property type="entry name" value="NAD(P)-binding Rossmann-fold domains"/>
    <property type="match status" value="1"/>
</dbReference>
<dbReference type="PROSITE" id="PS00061">
    <property type="entry name" value="ADH_SHORT"/>
    <property type="match status" value="1"/>
</dbReference>
<evidence type="ECO:0000256" key="3">
    <source>
        <dbReference type="RuleBase" id="RU000363"/>
    </source>
</evidence>
<evidence type="ECO:0000313" key="6">
    <source>
        <dbReference type="Proteomes" id="UP001160301"/>
    </source>
</evidence>
<organism evidence="5 6">
    <name type="scientific">Polyangium sorediatum</name>
    <dbReference type="NCBI Taxonomy" id="889274"/>
    <lineage>
        <taxon>Bacteria</taxon>
        <taxon>Pseudomonadati</taxon>
        <taxon>Myxococcota</taxon>
        <taxon>Polyangia</taxon>
        <taxon>Polyangiales</taxon>
        <taxon>Polyangiaceae</taxon>
        <taxon>Polyangium</taxon>
    </lineage>
</organism>
<reference evidence="5 6" key="1">
    <citation type="submission" date="2023-04" db="EMBL/GenBank/DDBJ databases">
        <title>The genome sequence of Polyangium sorediatum DSM14670.</title>
        <authorList>
            <person name="Zhang X."/>
        </authorList>
    </citation>
    <scope>NUCLEOTIDE SEQUENCE [LARGE SCALE GENOMIC DNA]</scope>
    <source>
        <strain evidence="5 6">DSM 14670</strain>
    </source>
</reference>
<proteinExistence type="inferred from homology"/>
<dbReference type="Proteomes" id="UP001160301">
    <property type="component" value="Unassembled WGS sequence"/>
</dbReference>
<dbReference type="InterPro" id="IPR057326">
    <property type="entry name" value="KR_dom"/>
</dbReference>
<protein>
    <submittedName>
        <fullName evidence="5">SDR family oxidoreductase</fullName>
        <ecNumber evidence="5">1.1.-.-</ecNumber>
    </submittedName>
</protein>
<dbReference type="Pfam" id="PF00106">
    <property type="entry name" value="adh_short"/>
    <property type="match status" value="1"/>
</dbReference>